<accession>A0A2G9YV69</accession>
<dbReference type="Proteomes" id="UP000229976">
    <property type="component" value="Unassembled WGS sequence"/>
</dbReference>
<evidence type="ECO:0000313" key="1">
    <source>
        <dbReference type="EMBL" id="PIP23138.1"/>
    </source>
</evidence>
<dbReference type="AlphaFoldDB" id="A0A2G9YV69"/>
<reference evidence="1 2" key="1">
    <citation type="submission" date="2017-09" db="EMBL/GenBank/DDBJ databases">
        <title>Depth-based differentiation of microbial function through sediment-hosted aquifers and enrichment of novel symbionts in the deep terrestrial subsurface.</title>
        <authorList>
            <person name="Probst A.J."/>
            <person name="Ladd B."/>
            <person name="Jarett J.K."/>
            <person name="Geller-Mcgrath D.E."/>
            <person name="Sieber C.M."/>
            <person name="Emerson J.B."/>
            <person name="Anantharaman K."/>
            <person name="Thomas B.C."/>
            <person name="Malmstrom R."/>
            <person name="Stieglmeier M."/>
            <person name="Klingl A."/>
            <person name="Woyke T."/>
            <person name="Ryan C.M."/>
            <person name="Banfield J.F."/>
        </authorList>
    </citation>
    <scope>NUCLEOTIDE SEQUENCE [LARGE SCALE GENOMIC DNA]</scope>
    <source>
        <strain evidence="1">CG23_combo_of_CG06-09_8_20_14_all_39_17</strain>
    </source>
</reference>
<organism evidence="1 2">
    <name type="scientific">Candidatus Nealsonbacteria bacterium CG23_combo_of_CG06-09_8_20_14_all_39_17</name>
    <dbReference type="NCBI Taxonomy" id="1974722"/>
    <lineage>
        <taxon>Bacteria</taxon>
        <taxon>Candidatus Nealsoniibacteriota</taxon>
    </lineage>
</organism>
<dbReference type="EMBL" id="PCRO01000004">
    <property type="protein sequence ID" value="PIP23138.1"/>
    <property type="molecule type" value="Genomic_DNA"/>
</dbReference>
<evidence type="ECO:0000313" key="2">
    <source>
        <dbReference type="Proteomes" id="UP000229976"/>
    </source>
</evidence>
<gene>
    <name evidence="1" type="ORF">COX37_00260</name>
</gene>
<sequence>MRKGKIGGANTKTGLYFEGKVVFLTFIKSKKNYKVQGSAIFYNGEKVAVSFRKHGLYKYLEENKIDYKKFISKRLLPDDAIFVITNNTFFILEIKFQEVAGSTDEKLQTCDFKIKQYKKLLSRLNVEVQYIYILNDWFKKPEYKDVLDYVISIAGCSYYFNYLPLQKIGLPVPTD</sequence>
<proteinExistence type="predicted"/>
<comment type="caution">
    <text evidence="1">The sequence shown here is derived from an EMBL/GenBank/DDBJ whole genome shotgun (WGS) entry which is preliminary data.</text>
</comment>
<name>A0A2G9YV69_9BACT</name>
<protein>
    <submittedName>
        <fullName evidence="1">Uncharacterized protein</fullName>
    </submittedName>
</protein>